<dbReference type="Proteomes" id="UP000694388">
    <property type="component" value="Unplaced"/>
</dbReference>
<evidence type="ECO:0000313" key="1">
    <source>
        <dbReference type="Ensembl" id="ENSEBUP00000001096.1"/>
    </source>
</evidence>
<dbReference type="GeneTree" id="ENSGT00930000153004"/>
<name>A0A8C4N1P0_EPTBU</name>
<organism evidence="1 2">
    <name type="scientific">Eptatretus burgeri</name>
    <name type="common">Inshore hagfish</name>
    <dbReference type="NCBI Taxonomy" id="7764"/>
    <lineage>
        <taxon>Eukaryota</taxon>
        <taxon>Metazoa</taxon>
        <taxon>Chordata</taxon>
        <taxon>Craniata</taxon>
        <taxon>Vertebrata</taxon>
        <taxon>Cyclostomata</taxon>
        <taxon>Myxini</taxon>
        <taxon>Myxiniformes</taxon>
        <taxon>Myxinidae</taxon>
        <taxon>Eptatretinae</taxon>
        <taxon>Eptatretus</taxon>
    </lineage>
</organism>
<proteinExistence type="predicted"/>
<protein>
    <submittedName>
        <fullName evidence="1">Uncharacterized protein</fullName>
    </submittedName>
</protein>
<sequence>MVSNISMSVPPPPPPTPPLILPPLCFPLPLLSILASFLPLPKPSWLSPSPCSFPHFSILSVVPPPIRNIRGLCSNLTDLSIQATVDKLDICLTDSLLQRGIPDSFVSLPGYCILWFDRSEPRPSGGVALHIKNSISHHVLLSHLSNPRSTSACNFLSVPTSCLSVCCTILPIVTTLCLSVSLSVCLSVCLSKAPTKPLSLNTSTSILPPPFQISPLTPPSQSCPPSHRQSCLLPTTSLFKLIPPPPSFSHFSLPSLLLPTAIHSFTTQPFVLLPIRSSPQALPQCVINCQQLSRPPLLLPCPTLPLLSPAPKASPLPLPEQCGPQTSGAFART</sequence>
<reference evidence="1" key="1">
    <citation type="submission" date="2025-08" db="UniProtKB">
        <authorList>
            <consortium name="Ensembl"/>
        </authorList>
    </citation>
    <scope>IDENTIFICATION</scope>
</reference>
<keyword evidence="2" id="KW-1185">Reference proteome</keyword>
<dbReference type="Ensembl" id="ENSEBUT00000001414.1">
    <property type="protein sequence ID" value="ENSEBUP00000001096.1"/>
    <property type="gene ID" value="ENSEBUG00000001037.1"/>
</dbReference>
<dbReference type="AlphaFoldDB" id="A0A8C4N1P0"/>
<accession>A0A8C4N1P0</accession>
<reference evidence="1" key="2">
    <citation type="submission" date="2025-09" db="UniProtKB">
        <authorList>
            <consortium name="Ensembl"/>
        </authorList>
    </citation>
    <scope>IDENTIFICATION</scope>
</reference>
<evidence type="ECO:0000313" key="2">
    <source>
        <dbReference type="Proteomes" id="UP000694388"/>
    </source>
</evidence>